<feature type="chain" id="PRO_5032712680" evidence="1">
    <location>
        <begin position="21"/>
        <end position="252"/>
    </location>
</feature>
<dbReference type="EMBL" id="CP051775">
    <property type="protein sequence ID" value="QJE73574.1"/>
    <property type="molecule type" value="Genomic_DNA"/>
</dbReference>
<organism evidence="2 3">
    <name type="scientific">Aerophototrophica crusticola</name>
    <dbReference type="NCBI Taxonomy" id="1709002"/>
    <lineage>
        <taxon>Bacteria</taxon>
        <taxon>Pseudomonadati</taxon>
        <taxon>Pseudomonadota</taxon>
        <taxon>Alphaproteobacteria</taxon>
        <taxon>Rhodospirillales</taxon>
        <taxon>Rhodospirillaceae</taxon>
        <taxon>Aerophototrophica</taxon>
    </lineage>
</organism>
<sequence length="252" mass="27389">MMLRAGLVLLLAFLMSVPSARVSAWTLRAVSADPVVLAYEAAPEGQGLGLELARMLLDRLGADAAQFRAEPIPGTRRARLFEEGSTPLCSFFHVRSPAREAARHWVAEMSYGQTVLVRLGDGPDLPGPGEPVLVFAGSHYEAMARQEGWMVEPMRVRDHAGRMLSTGRVQWWLEELSVVRQAEVKGLVPPVRVTKAFAPIPAWLACSLSVPEPHLLRLRAAFNSLLADGSYAALLAQVNLPMPRPEGGVPGQ</sequence>
<protein>
    <submittedName>
        <fullName evidence="2">ABC transporter substrate-binding protein</fullName>
    </submittedName>
</protein>
<gene>
    <name evidence="2" type="ORF">HHL28_11185</name>
</gene>
<dbReference type="KEGG" id="acru:HHL28_11185"/>
<accession>A0A858R879</accession>
<proteinExistence type="predicted"/>
<evidence type="ECO:0000313" key="2">
    <source>
        <dbReference type="EMBL" id="QJE73574.1"/>
    </source>
</evidence>
<evidence type="ECO:0000256" key="1">
    <source>
        <dbReference type="SAM" id="SignalP"/>
    </source>
</evidence>
<keyword evidence="1" id="KW-0732">Signal</keyword>
<dbReference type="SUPFAM" id="SSF53850">
    <property type="entry name" value="Periplasmic binding protein-like II"/>
    <property type="match status" value="1"/>
</dbReference>
<name>A0A858R879_9PROT</name>
<dbReference type="AlphaFoldDB" id="A0A858R879"/>
<dbReference type="Proteomes" id="UP000501891">
    <property type="component" value="Chromosome"/>
</dbReference>
<reference evidence="2" key="1">
    <citation type="submission" date="2020-04" db="EMBL/GenBank/DDBJ databases">
        <title>A desert anoxygenic phototrophic bacterium fixes CO2 using RubisCO under aerobic conditions.</title>
        <authorList>
            <person name="Tang K."/>
        </authorList>
    </citation>
    <scope>NUCLEOTIDE SEQUENCE [LARGE SCALE GENOMIC DNA]</scope>
    <source>
        <strain evidence="2">MIMtkB3</strain>
    </source>
</reference>
<keyword evidence="3" id="KW-1185">Reference proteome</keyword>
<evidence type="ECO:0000313" key="3">
    <source>
        <dbReference type="Proteomes" id="UP000501891"/>
    </source>
</evidence>
<feature type="signal peptide" evidence="1">
    <location>
        <begin position="1"/>
        <end position="20"/>
    </location>
</feature>